<accession>A0ABT2T5V2</accession>
<protein>
    <submittedName>
        <fullName evidence="2">WYL domain-containing protein</fullName>
    </submittedName>
</protein>
<dbReference type="EMBL" id="JAOQKJ010000009">
    <property type="protein sequence ID" value="MCU6745134.1"/>
    <property type="molecule type" value="Genomic_DNA"/>
</dbReference>
<dbReference type="InterPro" id="IPR026881">
    <property type="entry name" value="WYL_dom"/>
</dbReference>
<evidence type="ECO:0000259" key="1">
    <source>
        <dbReference type="Pfam" id="PF13280"/>
    </source>
</evidence>
<dbReference type="PROSITE" id="PS52050">
    <property type="entry name" value="WYL"/>
    <property type="match status" value="1"/>
</dbReference>
<proteinExistence type="predicted"/>
<dbReference type="Proteomes" id="UP001652432">
    <property type="component" value="Unassembled WGS sequence"/>
</dbReference>
<gene>
    <name evidence="2" type="ORF">OCV77_11635</name>
</gene>
<evidence type="ECO:0000313" key="3">
    <source>
        <dbReference type="Proteomes" id="UP001652432"/>
    </source>
</evidence>
<organism evidence="2 3">
    <name type="scientific">Suilimivivens aceti</name>
    <dbReference type="NCBI Taxonomy" id="2981774"/>
    <lineage>
        <taxon>Bacteria</taxon>
        <taxon>Bacillati</taxon>
        <taxon>Bacillota</taxon>
        <taxon>Clostridia</taxon>
        <taxon>Lachnospirales</taxon>
        <taxon>Lachnospiraceae</taxon>
        <taxon>Suilimivivens</taxon>
    </lineage>
</organism>
<sequence length="326" mass="37422">MDKPNSKGRILAILQLLKEKSDEEHPVTTAEIILYLKDRGYSVTGKTLKDDISVLQDFGYDVILSNHQANEYFLGERSLQTTEIKLLTDAIASSRALSAQKSQELIDKILTLTSDYQKEYLSPIIGVDDRTKPTDNKIYYALDNIMTAMKEHKQISYYMCDYNLAKEPVLKNDSEMYVLSPYACIWNDDAYYVIGYSQKHKKIISPRLDRIQDVHILPEMSCPKPEKFDLSDFSGRIFKMYDGNMQTVELICDNSLVKNVIDRFGRDFELEPVSNSRFKATVKVSVSKTFLAWVFQFAGEMVISGPEAVTKKYKSMLENVIRSEEE</sequence>
<dbReference type="RefSeq" id="WP_262575232.1">
    <property type="nucleotide sequence ID" value="NZ_JAOQKJ010000009.1"/>
</dbReference>
<keyword evidence="3" id="KW-1185">Reference proteome</keyword>
<name>A0ABT2T5V2_9FIRM</name>
<dbReference type="Pfam" id="PF13280">
    <property type="entry name" value="WYL"/>
    <property type="match status" value="1"/>
</dbReference>
<comment type="caution">
    <text evidence="2">The sequence shown here is derived from an EMBL/GenBank/DDBJ whole genome shotgun (WGS) entry which is preliminary data.</text>
</comment>
<reference evidence="2 3" key="1">
    <citation type="journal article" date="2021" name="ISME Commun">
        <title>Automated analysis of genomic sequences facilitates high-throughput and comprehensive description of bacteria.</title>
        <authorList>
            <person name="Hitch T.C.A."/>
        </authorList>
    </citation>
    <scope>NUCLEOTIDE SEQUENCE [LARGE SCALE GENOMIC DNA]</scope>
    <source>
        <strain evidence="2 3">Sanger_18</strain>
    </source>
</reference>
<evidence type="ECO:0000313" key="2">
    <source>
        <dbReference type="EMBL" id="MCU6745134.1"/>
    </source>
</evidence>
<feature type="domain" description="WYL" evidence="1">
    <location>
        <begin position="142"/>
        <end position="215"/>
    </location>
</feature>